<dbReference type="Proteomes" id="UP000722485">
    <property type="component" value="Unassembled WGS sequence"/>
</dbReference>
<feature type="region of interest" description="Disordered" evidence="1">
    <location>
        <begin position="274"/>
        <end position="310"/>
    </location>
</feature>
<name>A0A9P5HAP1_9HYPO</name>
<accession>A0A9P5HAP1</accession>
<feature type="region of interest" description="Disordered" evidence="1">
    <location>
        <begin position="330"/>
        <end position="369"/>
    </location>
</feature>
<protein>
    <submittedName>
        <fullName evidence="2">Uncharacterized protein</fullName>
    </submittedName>
</protein>
<sequence>MPSQSTVMPVSDCSPSSGYSTVSGKSTDRDRKHCLDMPRAALDQLTNTLWMPPSVNIVNPEKSWLKVQELQIRGLDETLRRPTKILDRLTAHYDNRRHPSKVAHLCYSHRDLDPRLVRQIMLLIAREFTQRTDRFRRWRKRTAYSDRLVAWLDRMDAATALWIGQDTFHAVFGYGRGTPVVAVESGCEACILSVVGGRPQMLADLRANLRARRHHYPRQGRTEPRLRPIVESWIAQFDDETSKAICELADVLSDEVDILNEDIKQQKEERARIRAEAGKLPYEPRHRQPQRERKDKILPEPHQPAINRFSDYSSLPGYVSDVEIPVQDEPVSIYELPATTIDYGNREDDNEDEDGDSTGNESWDWLNGRMRGRGLTPQYRREVLRNVHPALSEYGPGSTVLPPLDMGMVPSRRSSWVTMTIHTEDESELGLDENRPEARSTQPIPWIAEPEPDWRYPPSEQRRAASSVWSEEDGAGAYISARQDWNKSRPIKKRDPIPPSSSVYSSHPGFRRGQNSTIR</sequence>
<dbReference type="OrthoDB" id="3786931at2759"/>
<feature type="region of interest" description="Disordered" evidence="1">
    <location>
        <begin position="1"/>
        <end position="31"/>
    </location>
</feature>
<evidence type="ECO:0000313" key="3">
    <source>
        <dbReference type="Proteomes" id="UP000722485"/>
    </source>
</evidence>
<feature type="compositionally biased region" description="Polar residues" evidence="1">
    <location>
        <begin position="1"/>
        <end position="25"/>
    </location>
</feature>
<comment type="caution">
    <text evidence="2">The sequence shown here is derived from an EMBL/GenBank/DDBJ whole genome shotgun (WGS) entry which is preliminary data.</text>
</comment>
<gene>
    <name evidence="2" type="ORF">G7Z17_g3490</name>
</gene>
<feature type="region of interest" description="Disordered" evidence="1">
    <location>
        <begin position="465"/>
        <end position="519"/>
    </location>
</feature>
<dbReference type="EMBL" id="JAANBB010000043">
    <property type="protein sequence ID" value="KAF7553598.1"/>
    <property type="molecule type" value="Genomic_DNA"/>
</dbReference>
<evidence type="ECO:0000313" key="2">
    <source>
        <dbReference type="EMBL" id="KAF7553598.1"/>
    </source>
</evidence>
<proteinExistence type="predicted"/>
<reference evidence="2" key="1">
    <citation type="submission" date="2020-03" db="EMBL/GenBank/DDBJ databases">
        <title>Draft Genome Sequence of Cylindrodendrum hubeiense.</title>
        <authorList>
            <person name="Buettner E."/>
            <person name="Kellner H."/>
        </authorList>
    </citation>
    <scope>NUCLEOTIDE SEQUENCE</scope>
    <source>
        <strain evidence="2">IHI 201604</strain>
    </source>
</reference>
<feature type="compositionally biased region" description="Basic and acidic residues" evidence="1">
    <location>
        <begin position="274"/>
        <end position="299"/>
    </location>
</feature>
<evidence type="ECO:0000256" key="1">
    <source>
        <dbReference type="SAM" id="MobiDB-lite"/>
    </source>
</evidence>
<dbReference type="AlphaFoldDB" id="A0A9P5HAP1"/>
<keyword evidence="3" id="KW-1185">Reference proteome</keyword>
<organism evidence="2 3">
    <name type="scientific">Cylindrodendrum hubeiense</name>
    <dbReference type="NCBI Taxonomy" id="595255"/>
    <lineage>
        <taxon>Eukaryota</taxon>
        <taxon>Fungi</taxon>
        <taxon>Dikarya</taxon>
        <taxon>Ascomycota</taxon>
        <taxon>Pezizomycotina</taxon>
        <taxon>Sordariomycetes</taxon>
        <taxon>Hypocreomycetidae</taxon>
        <taxon>Hypocreales</taxon>
        <taxon>Nectriaceae</taxon>
        <taxon>Cylindrodendrum</taxon>
    </lineage>
</organism>